<proteinExistence type="inferred from homology"/>
<dbReference type="PROSITE" id="PS51257">
    <property type="entry name" value="PROKAR_LIPOPROTEIN"/>
    <property type="match status" value="1"/>
</dbReference>
<dbReference type="InterPro" id="IPR011990">
    <property type="entry name" value="TPR-like_helical_dom_sf"/>
</dbReference>
<dbReference type="EMBL" id="CP015401">
    <property type="protein sequence ID" value="ANU56325.1"/>
    <property type="molecule type" value="Genomic_DNA"/>
</dbReference>
<reference evidence="9" key="1">
    <citation type="submission" date="2016-04" db="EMBL/GenBank/DDBJ databases">
        <title>Complete Genome Sequences of Twelve Strains of a Stable Defined Moderately Diverse Mouse Microbiota 2 (sDMDMm2).</title>
        <authorList>
            <person name="Uchimura Y."/>
            <person name="Wyss M."/>
            <person name="Brugiroux S."/>
            <person name="Limenitakis J.P."/>
            <person name="Stecher B."/>
            <person name="McCoy K.D."/>
            <person name="Macpherson A.J."/>
        </authorList>
    </citation>
    <scope>NUCLEOTIDE SEQUENCE [LARGE SCALE GENOMIC DNA]</scope>
    <source>
        <strain evidence="9">I48</strain>
    </source>
</reference>
<keyword evidence="3" id="KW-0732">Signal</keyword>
<evidence type="ECO:0000313" key="8">
    <source>
        <dbReference type="EMBL" id="ANU56325.1"/>
    </source>
</evidence>
<evidence type="ECO:0000259" key="7">
    <source>
        <dbReference type="Pfam" id="PF14322"/>
    </source>
</evidence>
<dbReference type="Pfam" id="PF07980">
    <property type="entry name" value="SusD_RagB"/>
    <property type="match status" value="1"/>
</dbReference>
<evidence type="ECO:0000256" key="4">
    <source>
        <dbReference type="ARBA" id="ARBA00023136"/>
    </source>
</evidence>
<dbReference type="AlphaFoldDB" id="A0A1C7GVG2"/>
<dbReference type="RefSeq" id="WP_065537614.1">
    <property type="nucleotide sequence ID" value="NZ_CAJUNY010000021.1"/>
</dbReference>
<gene>
    <name evidence="8" type="ORF">A4V03_01025</name>
</gene>
<dbReference type="Gene3D" id="1.25.40.390">
    <property type="match status" value="1"/>
</dbReference>
<evidence type="ECO:0000313" key="9">
    <source>
        <dbReference type="Proteomes" id="UP000092631"/>
    </source>
</evidence>
<dbReference type="Proteomes" id="UP000092631">
    <property type="component" value="Chromosome"/>
</dbReference>
<comment type="similarity">
    <text evidence="2">Belongs to the SusD family.</text>
</comment>
<evidence type="ECO:0000256" key="3">
    <source>
        <dbReference type="ARBA" id="ARBA00022729"/>
    </source>
</evidence>
<comment type="subcellular location">
    <subcellularLocation>
        <location evidence="1">Cell outer membrane</location>
    </subcellularLocation>
</comment>
<accession>A0A1C7GVG2</accession>
<dbReference type="KEGG" id="bcae:A4V03_01025"/>
<feature type="domain" description="RagB/SusD" evidence="6">
    <location>
        <begin position="342"/>
        <end position="474"/>
    </location>
</feature>
<dbReference type="Pfam" id="PF14322">
    <property type="entry name" value="SusD-like_3"/>
    <property type="match status" value="1"/>
</dbReference>
<evidence type="ECO:0000256" key="1">
    <source>
        <dbReference type="ARBA" id="ARBA00004442"/>
    </source>
</evidence>
<keyword evidence="4" id="KW-0472">Membrane</keyword>
<dbReference type="InterPro" id="IPR012944">
    <property type="entry name" value="SusD_RagB_dom"/>
</dbReference>
<keyword evidence="9" id="KW-1185">Reference proteome</keyword>
<dbReference type="OrthoDB" id="630434at2"/>
<dbReference type="SUPFAM" id="SSF48452">
    <property type="entry name" value="TPR-like"/>
    <property type="match status" value="1"/>
</dbReference>
<dbReference type="GO" id="GO:0009279">
    <property type="term" value="C:cell outer membrane"/>
    <property type="evidence" value="ECO:0007669"/>
    <property type="project" value="UniProtKB-SubCell"/>
</dbReference>
<organism evidence="8 9">
    <name type="scientific">Bacteroides caecimuris</name>
    <dbReference type="NCBI Taxonomy" id="1796613"/>
    <lineage>
        <taxon>Bacteria</taxon>
        <taxon>Pseudomonadati</taxon>
        <taxon>Bacteroidota</taxon>
        <taxon>Bacteroidia</taxon>
        <taxon>Bacteroidales</taxon>
        <taxon>Bacteroidaceae</taxon>
        <taxon>Bacteroides</taxon>
    </lineage>
</organism>
<evidence type="ECO:0000256" key="2">
    <source>
        <dbReference type="ARBA" id="ARBA00006275"/>
    </source>
</evidence>
<dbReference type="InterPro" id="IPR033985">
    <property type="entry name" value="SusD-like_N"/>
</dbReference>
<dbReference type="GeneID" id="82185715"/>
<evidence type="ECO:0000259" key="6">
    <source>
        <dbReference type="Pfam" id="PF07980"/>
    </source>
</evidence>
<keyword evidence="5" id="KW-0998">Cell outer membrane</keyword>
<feature type="domain" description="SusD-like N-terminal" evidence="7">
    <location>
        <begin position="107"/>
        <end position="239"/>
    </location>
</feature>
<name>A0A1C7GVG2_9BACE</name>
<protein>
    <submittedName>
        <fullName evidence="8">RagB/SusD family nutrient uptake outer membrane protein</fullName>
    </submittedName>
</protein>
<evidence type="ECO:0000256" key="5">
    <source>
        <dbReference type="ARBA" id="ARBA00023237"/>
    </source>
</evidence>
<sequence>MKIKLYPVIGSLALAVVTIACSDYLNESSGDLLIPEKVEEFQSVLYGEGYPDSYTDDVEWMDLMTDDVEISPCAAAESMQVEGDATSLIATGRGAFCWAYDIEYYLVNYGSPYENRYKNIMACNTVIEVGEDMLGDKASVHSCLAQAYTLRAFNYFCLVNWYGLPYNELTADTDMGVAVRLESKVSRDQPRRSTVAQVYKQINEDLDTALKLFETAQPTKSIFVVSKKAALLLKTRVALYTRQWDEVIRYGELLKEEGIKLYDISALTADDMSNRISKFVFLTSKNPEVLFTFGNAAMGYHSFMDLIKGAIFVPSQTEENDLIRIYEEGDNRMYAFFMQDYIDYDADWDMYWAYDDYRKIPFKHYDINANRQCYTQAFRSAEIWLNMAEAYVHRNTGNDKEAAVTLLNELRKCRFTAGQYQELSASDFTDAEALLQFVRDERRREFCFEETHRWNDLRRYGMPRIEHKLYVTSTSAPETFVLEQGDKNYTLALPKSETSYSTEIEVYDRRVINAQ</sequence>